<dbReference type="AlphaFoldDB" id="A0A8X6XAI9"/>
<comment type="caution">
    <text evidence="1">The sequence shown here is derived from an EMBL/GenBank/DDBJ whole genome shotgun (WGS) entry which is preliminary data.</text>
</comment>
<proteinExistence type="predicted"/>
<accession>A0A8X6XAI9</accession>
<keyword evidence="2" id="KW-1185">Reference proteome</keyword>
<evidence type="ECO:0000313" key="2">
    <source>
        <dbReference type="Proteomes" id="UP000886998"/>
    </source>
</evidence>
<dbReference type="Proteomes" id="UP000886998">
    <property type="component" value="Unassembled WGS sequence"/>
</dbReference>
<sequence length="106" mass="12528">MSKLLHLNPVRKSYDILNLRKLYSECEIHIRGLQNHGVNSDTYSSLLYPIILKSIPQDLSLEFTQKSYDQTENMISDLLDFLKIESQCREKYEHLTKEFNSYETNP</sequence>
<organism evidence="1 2">
    <name type="scientific">Trichonephila inaurata madagascariensis</name>
    <dbReference type="NCBI Taxonomy" id="2747483"/>
    <lineage>
        <taxon>Eukaryota</taxon>
        <taxon>Metazoa</taxon>
        <taxon>Ecdysozoa</taxon>
        <taxon>Arthropoda</taxon>
        <taxon>Chelicerata</taxon>
        <taxon>Arachnida</taxon>
        <taxon>Araneae</taxon>
        <taxon>Araneomorphae</taxon>
        <taxon>Entelegynae</taxon>
        <taxon>Araneoidea</taxon>
        <taxon>Nephilidae</taxon>
        <taxon>Trichonephila</taxon>
        <taxon>Trichonephila inaurata</taxon>
    </lineage>
</organism>
<gene>
    <name evidence="1" type="primary">AVEN_70771_1</name>
    <name evidence="1" type="ORF">TNIN_118131</name>
</gene>
<dbReference type="OrthoDB" id="6437669at2759"/>
<protein>
    <submittedName>
        <fullName evidence="1">Uncharacterized protein</fullName>
    </submittedName>
</protein>
<name>A0A8X6XAI9_9ARAC</name>
<evidence type="ECO:0000313" key="1">
    <source>
        <dbReference type="EMBL" id="GFY49659.1"/>
    </source>
</evidence>
<reference evidence="1" key="1">
    <citation type="submission" date="2020-08" db="EMBL/GenBank/DDBJ databases">
        <title>Multicomponent nature underlies the extraordinary mechanical properties of spider dragline silk.</title>
        <authorList>
            <person name="Kono N."/>
            <person name="Nakamura H."/>
            <person name="Mori M."/>
            <person name="Yoshida Y."/>
            <person name="Ohtoshi R."/>
            <person name="Malay A.D."/>
            <person name="Moran D.A.P."/>
            <person name="Tomita M."/>
            <person name="Numata K."/>
            <person name="Arakawa K."/>
        </authorList>
    </citation>
    <scope>NUCLEOTIDE SEQUENCE</scope>
</reference>
<dbReference type="EMBL" id="BMAV01007122">
    <property type="protein sequence ID" value="GFY49659.1"/>
    <property type="molecule type" value="Genomic_DNA"/>
</dbReference>